<evidence type="ECO:0000259" key="4">
    <source>
        <dbReference type="Pfam" id="PF00724"/>
    </source>
</evidence>
<evidence type="ECO:0000256" key="2">
    <source>
        <dbReference type="ARBA" id="ARBA00005979"/>
    </source>
</evidence>
<comment type="caution">
    <text evidence="5">The sequence shown here is derived from an EMBL/GenBank/DDBJ whole genome shotgun (WGS) entry which is preliminary data.</text>
</comment>
<evidence type="ECO:0000313" key="6">
    <source>
        <dbReference type="Proteomes" id="UP000442694"/>
    </source>
</evidence>
<dbReference type="GO" id="GO:0010181">
    <property type="term" value="F:FMN binding"/>
    <property type="evidence" value="ECO:0007669"/>
    <property type="project" value="InterPro"/>
</dbReference>
<dbReference type="GO" id="GO:0016628">
    <property type="term" value="F:oxidoreductase activity, acting on the CH-CH group of donors, NAD or NADP as acceptor"/>
    <property type="evidence" value="ECO:0007669"/>
    <property type="project" value="UniProtKB-ARBA"/>
</dbReference>
<evidence type="ECO:0000256" key="3">
    <source>
        <dbReference type="ARBA" id="ARBA00023002"/>
    </source>
</evidence>
<dbReference type="Proteomes" id="UP000442694">
    <property type="component" value="Unassembled WGS sequence"/>
</dbReference>
<comment type="cofactor">
    <cofactor evidence="1">
        <name>FMN</name>
        <dbReference type="ChEBI" id="CHEBI:58210"/>
    </cofactor>
</comment>
<accession>A0A833JEI5</accession>
<dbReference type="AlphaFoldDB" id="A0A833JEI5"/>
<dbReference type="GO" id="GO:0005829">
    <property type="term" value="C:cytosol"/>
    <property type="evidence" value="ECO:0007669"/>
    <property type="project" value="TreeGrafter"/>
</dbReference>
<dbReference type="FunFam" id="3.20.20.70:FF:000059">
    <property type="entry name" value="N-ethylmaleimide reductase, FMN-linked"/>
    <property type="match status" value="1"/>
</dbReference>
<dbReference type="PANTHER" id="PTHR22893">
    <property type="entry name" value="NADH OXIDOREDUCTASE-RELATED"/>
    <property type="match status" value="1"/>
</dbReference>
<dbReference type="InterPro" id="IPR001155">
    <property type="entry name" value="OxRdtase_FMN_N"/>
</dbReference>
<dbReference type="InterPro" id="IPR013785">
    <property type="entry name" value="Aldolase_TIM"/>
</dbReference>
<dbReference type="SUPFAM" id="SSF51395">
    <property type="entry name" value="FMN-linked oxidoreductases"/>
    <property type="match status" value="1"/>
</dbReference>
<comment type="similarity">
    <text evidence="2">Belongs to the NADH:flavin oxidoreductase/NADH oxidase family.</text>
</comment>
<dbReference type="PANTHER" id="PTHR22893:SF98">
    <property type="entry name" value="OXIDOREDUCTASE"/>
    <property type="match status" value="1"/>
</dbReference>
<keyword evidence="3" id="KW-0560">Oxidoreductase</keyword>
<evidence type="ECO:0000313" key="5">
    <source>
        <dbReference type="EMBL" id="KAB8029869.1"/>
    </source>
</evidence>
<dbReference type="Pfam" id="PF00724">
    <property type="entry name" value="Oxidored_FMN"/>
    <property type="match status" value="1"/>
</dbReference>
<dbReference type="RefSeq" id="WP_152213212.1">
    <property type="nucleotide sequence ID" value="NZ_WFLN01000007.1"/>
</dbReference>
<dbReference type="Gene3D" id="3.20.20.70">
    <property type="entry name" value="Aldolase class I"/>
    <property type="match status" value="1"/>
</dbReference>
<feature type="domain" description="NADH:flavin oxidoreductase/NADH oxidase N-terminal" evidence="4">
    <location>
        <begin position="4"/>
        <end position="326"/>
    </location>
</feature>
<reference evidence="5 6" key="1">
    <citation type="submission" date="2019-10" db="EMBL/GenBank/DDBJ databases">
        <title>New genus of Silvanigrellaceae.</title>
        <authorList>
            <person name="Pitt A."/>
            <person name="Hahn M.W."/>
        </authorList>
    </citation>
    <scope>NUCLEOTIDE SEQUENCE [LARGE SCALE GENOMIC DNA]</scope>
    <source>
        <strain evidence="5 6">33A1-SZDP</strain>
    </source>
</reference>
<dbReference type="EMBL" id="WFLN01000007">
    <property type="protein sequence ID" value="KAB8029869.1"/>
    <property type="molecule type" value="Genomic_DNA"/>
</dbReference>
<dbReference type="InterPro" id="IPR045247">
    <property type="entry name" value="Oye-like"/>
</dbReference>
<gene>
    <name evidence="5" type="ORF">GCL57_10045</name>
</gene>
<protein>
    <submittedName>
        <fullName evidence="5">Alkene reductase</fullName>
    </submittedName>
</protein>
<proteinExistence type="inferred from homology"/>
<dbReference type="CDD" id="cd02933">
    <property type="entry name" value="OYE_like_FMN"/>
    <property type="match status" value="1"/>
</dbReference>
<name>A0A833JEI5_9BACT</name>
<sequence>MFTLIEPIKIGDLSLNNRIILAPLTRCRANYQRVPNDLIKKYYCQRAAFGMLITEATSVDPLGVGYPRTPGIWNEDQVKAWKNITDAVHEKGGTIVMQLWHVGRISDPIYTGQAPIGPSAIAANIKVSLIRPEKNYDTPRAVTLEEIRQLVEIYRNGAKNAKRAGFDGVELHGANGYLLDQFLQSKSNIRTDQYGGSIENRAKFPLEVVDAVIDVWGAGRVGYHIAPRCDALGAGDENPAATFSYLVSELSKRNIAFICAREYEAKDSLSPKLKSLFSGKFILNERFTKESGENAIQNGHADAIAFGKLSIPNPDLVQKFKMGEKLNQPNPKYFYNEHKYLFDLAEPLPKEGYYEADKMGYTE</sequence>
<organism evidence="5 6">
    <name type="scientific">Fluviispira multicolorata</name>
    <dbReference type="NCBI Taxonomy" id="2654512"/>
    <lineage>
        <taxon>Bacteria</taxon>
        <taxon>Pseudomonadati</taxon>
        <taxon>Bdellovibrionota</taxon>
        <taxon>Oligoflexia</taxon>
        <taxon>Silvanigrellales</taxon>
        <taxon>Silvanigrellaceae</taxon>
        <taxon>Fluviispira</taxon>
    </lineage>
</organism>
<keyword evidence="6" id="KW-1185">Reference proteome</keyword>
<evidence type="ECO:0000256" key="1">
    <source>
        <dbReference type="ARBA" id="ARBA00001917"/>
    </source>
</evidence>